<keyword evidence="3" id="KW-0813">Transport</keyword>
<sequence length="260" mass="29118">MPLHRATSAQRANNTWTFRDERCKGYVKKKLAESRESCQGSDVSSVVYGSHHYVLFSENARSSAHVRNISNNHLRREEAKRQAIKAEREDLEIDLSILGTMNAMFAALSRCTHLGQFERLGGEQSAAQLPGDYVSIGHNSNGFGVMCMQDAWFQVGFVLTTAINSAYVLGYSGAVMVPLGRVGGVVGLILATAISLYANALIAQLYEFGGKRHMRHLNSCRVYYVRNIDHWIIECSFEIRWWIAILNERDVYTGCFLGCP</sequence>
<evidence type="ECO:0000256" key="4">
    <source>
        <dbReference type="ARBA" id="ARBA00022989"/>
    </source>
</evidence>
<keyword evidence="2 6" id="KW-0812">Transmembrane</keyword>
<dbReference type="InterPro" id="IPR013057">
    <property type="entry name" value="AA_transpt_TM"/>
</dbReference>
<reference evidence="8 9" key="1">
    <citation type="journal article" date="2018" name="Mol. Plant">
        <title>The genome of Artemisia annua provides insight into the evolution of Asteraceae family and artemisinin biosynthesis.</title>
        <authorList>
            <person name="Shen Q."/>
            <person name="Zhang L."/>
            <person name="Liao Z."/>
            <person name="Wang S."/>
            <person name="Yan T."/>
            <person name="Shi P."/>
            <person name="Liu M."/>
            <person name="Fu X."/>
            <person name="Pan Q."/>
            <person name="Wang Y."/>
            <person name="Lv Z."/>
            <person name="Lu X."/>
            <person name="Zhang F."/>
            <person name="Jiang W."/>
            <person name="Ma Y."/>
            <person name="Chen M."/>
            <person name="Hao X."/>
            <person name="Li L."/>
            <person name="Tang Y."/>
            <person name="Lv G."/>
            <person name="Zhou Y."/>
            <person name="Sun X."/>
            <person name="Brodelius P.E."/>
            <person name="Rose J.K.C."/>
            <person name="Tang K."/>
        </authorList>
    </citation>
    <scope>NUCLEOTIDE SEQUENCE [LARGE SCALE GENOMIC DNA]</scope>
    <source>
        <strain evidence="9">cv. Huhao1</strain>
        <tissue evidence="8">Leaf</tissue>
    </source>
</reference>
<dbReference type="STRING" id="35608.A0A2U1N869"/>
<feature type="transmembrane region" description="Helical" evidence="6">
    <location>
        <begin position="182"/>
        <end position="206"/>
    </location>
</feature>
<name>A0A2U1N869_ARTAN</name>
<evidence type="ECO:0000313" key="9">
    <source>
        <dbReference type="Proteomes" id="UP000245207"/>
    </source>
</evidence>
<comment type="subcellular location">
    <subcellularLocation>
        <location evidence="1">Membrane</location>
    </subcellularLocation>
</comment>
<proteinExistence type="predicted"/>
<evidence type="ECO:0000256" key="6">
    <source>
        <dbReference type="SAM" id="Phobius"/>
    </source>
</evidence>
<keyword evidence="9" id="KW-1185">Reference proteome</keyword>
<keyword evidence="3" id="KW-0029">Amino-acid transport</keyword>
<evidence type="ECO:0000313" key="8">
    <source>
        <dbReference type="EMBL" id="PWA69696.1"/>
    </source>
</evidence>
<evidence type="ECO:0000256" key="3">
    <source>
        <dbReference type="ARBA" id="ARBA00022970"/>
    </source>
</evidence>
<dbReference type="GO" id="GO:0006865">
    <property type="term" value="P:amino acid transport"/>
    <property type="evidence" value="ECO:0007669"/>
    <property type="project" value="UniProtKB-KW"/>
</dbReference>
<evidence type="ECO:0000259" key="7">
    <source>
        <dbReference type="Pfam" id="PF01490"/>
    </source>
</evidence>
<accession>A0A2U1N869</accession>
<evidence type="ECO:0000256" key="5">
    <source>
        <dbReference type="ARBA" id="ARBA00023136"/>
    </source>
</evidence>
<feature type="domain" description="Amino acid transporter transmembrane" evidence="7">
    <location>
        <begin position="149"/>
        <end position="218"/>
    </location>
</feature>
<keyword evidence="5 6" id="KW-0472">Membrane</keyword>
<feature type="transmembrane region" description="Helical" evidence="6">
    <location>
        <begin position="151"/>
        <end position="170"/>
    </location>
</feature>
<dbReference type="Pfam" id="PF01490">
    <property type="entry name" value="Aa_trans"/>
    <property type="match status" value="1"/>
</dbReference>
<dbReference type="Proteomes" id="UP000245207">
    <property type="component" value="Unassembled WGS sequence"/>
</dbReference>
<protein>
    <submittedName>
        <fullName evidence="8">Proline transporter 3</fullName>
    </submittedName>
</protein>
<dbReference type="GO" id="GO:0016020">
    <property type="term" value="C:membrane"/>
    <property type="evidence" value="ECO:0007669"/>
    <property type="project" value="UniProtKB-SubCell"/>
</dbReference>
<keyword evidence="4 6" id="KW-1133">Transmembrane helix</keyword>
<organism evidence="8 9">
    <name type="scientific">Artemisia annua</name>
    <name type="common">Sweet wormwood</name>
    <dbReference type="NCBI Taxonomy" id="35608"/>
    <lineage>
        <taxon>Eukaryota</taxon>
        <taxon>Viridiplantae</taxon>
        <taxon>Streptophyta</taxon>
        <taxon>Embryophyta</taxon>
        <taxon>Tracheophyta</taxon>
        <taxon>Spermatophyta</taxon>
        <taxon>Magnoliopsida</taxon>
        <taxon>eudicotyledons</taxon>
        <taxon>Gunneridae</taxon>
        <taxon>Pentapetalae</taxon>
        <taxon>asterids</taxon>
        <taxon>campanulids</taxon>
        <taxon>Asterales</taxon>
        <taxon>Asteraceae</taxon>
        <taxon>Asteroideae</taxon>
        <taxon>Anthemideae</taxon>
        <taxon>Artemisiinae</taxon>
        <taxon>Artemisia</taxon>
    </lineage>
</organism>
<evidence type="ECO:0000256" key="2">
    <source>
        <dbReference type="ARBA" id="ARBA00022692"/>
    </source>
</evidence>
<gene>
    <name evidence="8" type="ORF">CTI12_AA295220</name>
</gene>
<dbReference type="EMBL" id="PKPP01003381">
    <property type="protein sequence ID" value="PWA69696.1"/>
    <property type="molecule type" value="Genomic_DNA"/>
</dbReference>
<dbReference type="AlphaFoldDB" id="A0A2U1N869"/>
<comment type="caution">
    <text evidence="8">The sequence shown here is derived from an EMBL/GenBank/DDBJ whole genome shotgun (WGS) entry which is preliminary data.</text>
</comment>
<evidence type="ECO:0000256" key="1">
    <source>
        <dbReference type="ARBA" id="ARBA00004370"/>
    </source>
</evidence>